<sequence length="187" mass="21518">EKKWRFVNTNPLDHHHILIDQRAVFANGSLYWLTGEEDGDPSTTTKLIVFDIHTEMFEIIPTPSFITRDASGDKIGVCNLDGRLCVSELKGDCKQEFWWRVEDNTWERIFSVDLHYTSTWFGGVTSKPLTPLTISKDTNKVILALTYRDSLVAFDLDPNSMVYHLYFLGYYGLVVPYFPSLLAPFKL</sequence>
<gene>
    <name evidence="2" type="ORF">CARUB_v100185480mg</name>
</gene>
<dbReference type="OrthoDB" id="1052690at2759"/>
<evidence type="ECO:0000259" key="1">
    <source>
        <dbReference type="Pfam" id="PF07734"/>
    </source>
</evidence>
<proteinExistence type="predicted"/>
<reference evidence="3" key="1">
    <citation type="journal article" date="2013" name="Nat. Genet.">
        <title>The Capsella rubella genome and the genomic consequences of rapid mating system evolution.</title>
        <authorList>
            <person name="Slotte T."/>
            <person name="Hazzouri K.M."/>
            <person name="Agren J.A."/>
            <person name="Koenig D."/>
            <person name="Maumus F."/>
            <person name="Guo Y.L."/>
            <person name="Steige K."/>
            <person name="Platts A.E."/>
            <person name="Escobar J.S."/>
            <person name="Newman L.K."/>
            <person name="Wang W."/>
            <person name="Mandakova T."/>
            <person name="Vello E."/>
            <person name="Smith L.M."/>
            <person name="Henz S.R."/>
            <person name="Steffen J."/>
            <person name="Takuno S."/>
            <person name="Brandvain Y."/>
            <person name="Coop G."/>
            <person name="Andolfatto P."/>
            <person name="Hu T.T."/>
            <person name="Blanchette M."/>
            <person name="Clark R.M."/>
            <person name="Quesneville H."/>
            <person name="Nordborg M."/>
            <person name="Gaut B.S."/>
            <person name="Lysak M.A."/>
            <person name="Jenkins J."/>
            <person name="Grimwood J."/>
            <person name="Chapman J."/>
            <person name="Prochnik S."/>
            <person name="Shu S."/>
            <person name="Rokhsar D."/>
            <person name="Schmutz J."/>
            <person name="Weigel D."/>
            <person name="Wright S.I."/>
        </authorList>
    </citation>
    <scope>NUCLEOTIDE SEQUENCE [LARGE SCALE GENOMIC DNA]</scope>
    <source>
        <strain evidence="3">cv. Monte Gargano</strain>
    </source>
</reference>
<name>R0HLV0_9BRAS</name>
<dbReference type="KEGG" id="crb:17887502"/>
<dbReference type="AlphaFoldDB" id="R0HLV0"/>
<accession>R0HLV0</accession>
<feature type="domain" description="F-box associated beta-propeller type 1" evidence="1">
    <location>
        <begin position="2"/>
        <end position="137"/>
    </location>
</feature>
<dbReference type="Proteomes" id="UP000029121">
    <property type="component" value="Unassembled WGS sequence"/>
</dbReference>
<dbReference type="SUPFAM" id="SSF50965">
    <property type="entry name" value="Galactose oxidase, central domain"/>
    <property type="match status" value="1"/>
</dbReference>
<keyword evidence="3" id="KW-1185">Reference proteome</keyword>
<dbReference type="InterPro" id="IPR017451">
    <property type="entry name" value="F-box-assoc_interact_dom"/>
</dbReference>
<dbReference type="InterPro" id="IPR006527">
    <property type="entry name" value="F-box-assoc_dom_typ1"/>
</dbReference>
<dbReference type="NCBIfam" id="TIGR01640">
    <property type="entry name" value="F_box_assoc_1"/>
    <property type="match status" value="1"/>
</dbReference>
<dbReference type="Pfam" id="PF07734">
    <property type="entry name" value="FBA_1"/>
    <property type="match status" value="1"/>
</dbReference>
<feature type="non-terminal residue" evidence="2">
    <location>
        <position position="1"/>
    </location>
</feature>
<evidence type="ECO:0000313" key="2">
    <source>
        <dbReference type="EMBL" id="EOA26210.1"/>
    </source>
</evidence>
<evidence type="ECO:0000313" key="3">
    <source>
        <dbReference type="Proteomes" id="UP000029121"/>
    </source>
</evidence>
<protein>
    <recommendedName>
        <fullName evidence="1">F-box associated beta-propeller type 1 domain-containing protein</fullName>
    </recommendedName>
</protein>
<organism evidence="2 3">
    <name type="scientific">Capsella rubella</name>
    <dbReference type="NCBI Taxonomy" id="81985"/>
    <lineage>
        <taxon>Eukaryota</taxon>
        <taxon>Viridiplantae</taxon>
        <taxon>Streptophyta</taxon>
        <taxon>Embryophyta</taxon>
        <taxon>Tracheophyta</taxon>
        <taxon>Spermatophyta</taxon>
        <taxon>Magnoliopsida</taxon>
        <taxon>eudicotyledons</taxon>
        <taxon>Gunneridae</taxon>
        <taxon>Pentapetalae</taxon>
        <taxon>rosids</taxon>
        <taxon>malvids</taxon>
        <taxon>Brassicales</taxon>
        <taxon>Brassicaceae</taxon>
        <taxon>Camelineae</taxon>
        <taxon>Capsella</taxon>
    </lineage>
</organism>
<dbReference type="EMBL" id="KB870809">
    <property type="protein sequence ID" value="EOA26210.1"/>
    <property type="molecule type" value="Genomic_DNA"/>
</dbReference>
<dbReference type="InterPro" id="IPR011043">
    <property type="entry name" value="Gal_Oxase/kelch_b-propeller"/>
</dbReference>